<keyword evidence="4" id="KW-1185">Reference proteome</keyword>
<dbReference type="OrthoDB" id="432381at2759"/>
<dbReference type="AlphaFoldDB" id="A0A8I6TGQ6"/>
<dbReference type="EnsemblMetazoa" id="XM_014401141.2">
    <property type="protein sequence ID" value="XP_014256627.1"/>
    <property type="gene ID" value="LOC106670630"/>
</dbReference>
<sequence>MSRLFNENQMDQWHTKFSLWMLLLSSPIVHNEIVIIDTDAGADDAIAVYLALKSKLAQNVKALTAVTGNAQVDDVVVNLIKTLGTAGFEVPIYKGMRTPWSGHIYSDGYFGNDGFGDFDYDGPLNKSLIQKVHAVDFMIDLVKKHPKQVTIICIAPLTNIAEAGKRFSDFYNLVNKLIILGGNSSPESSIEFNMKADTKAANFVFDHLNDNCSAVVIPYELFTGKNTFPLEYRKNVLGKIDNKIVQLFNNAERISFTKTNEWRTPDELAAAYWFQPDIVTSSTIGKPFVDPDTGRMIILEGKTANIILSVDMKKMKNIIFNSFERF</sequence>
<comment type="similarity">
    <text evidence="1">Belongs to the IUNH family.</text>
</comment>
<feature type="domain" description="Inosine/uridine-preferring nucleoside hydrolase" evidence="2">
    <location>
        <begin position="34"/>
        <end position="316"/>
    </location>
</feature>
<dbReference type="PANTHER" id="PTHR46190">
    <property type="entry name" value="SI:CH211-201H21.5-RELATED"/>
    <property type="match status" value="1"/>
</dbReference>
<protein>
    <recommendedName>
        <fullName evidence="2">Inosine/uridine-preferring nucleoside hydrolase domain-containing protein</fullName>
    </recommendedName>
</protein>
<dbReference type="Pfam" id="PF01156">
    <property type="entry name" value="IU_nuc_hydro"/>
    <property type="match status" value="1"/>
</dbReference>
<evidence type="ECO:0000313" key="4">
    <source>
        <dbReference type="Proteomes" id="UP000494040"/>
    </source>
</evidence>
<organism evidence="3 4">
    <name type="scientific">Cimex lectularius</name>
    <name type="common">Bed bug</name>
    <name type="synonym">Acanthia lectularia</name>
    <dbReference type="NCBI Taxonomy" id="79782"/>
    <lineage>
        <taxon>Eukaryota</taxon>
        <taxon>Metazoa</taxon>
        <taxon>Ecdysozoa</taxon>
        <taxon>Arthropoda</taxon>
        <taxon>Hexapoda</taxon>
        <taxon>Insecta</taxon>
        <taxon>Pterygota</taxon>
        <taxon>Neoptera</taxon>
        <taxon>Paraneoptera</taxon>
        <taxon>Hemiptera</taxon>
        <taxon>Heteroptera</taxon>
        <taxon>Panheteroptera</taxon>
        <taxon>Cimicomorpha</taxon>
        <taxon>Cimicidae</taxon>
        <taxon>Cimex</taxon>
    </lineage>
</organism>
<dbReference type="InterPro" id="IPR036452">
    <property type="entry name" value="Ribo_hydro-like"/>
</dbReference>
<dbReference type="SUPFAM" id="SSF53590">
    <property type="entry name" value="Nucleoside hydrolase"/>
    <property type="match status" value="1"/>
</dbReference>
<proteinExistence type="inferred from homology"/>
<dbReference type="GeneID" id="106670630"/>
<evidence type="ECO:0000313" key="3">
    <source>
        <dbReference type="EnsemblMetazoa" id="XP_014256625.1"/>
    </source>
</evidence>
<dbReference type="InterPro" id="IPR052775">
    <property type="entry name" value="IUN_hydrolase"/>
</dbReference>
<dbReference type="RefSeq" id="XP_014256625.1">
    <property type="nucleotide sequence ID" value="XM_014401139.2"/>
</dbReference>
<dbReference type="EnsemblMetazoa" id="XM_014401139.2">
    <property type="protein sequence ID" value="XP_014256625.1"/>
    <property type="gene ID" value="LOC106670630"/>
</dbReference>
<dbReference type="GO" id="GO:0016799">
    <property type="term" value="F:hydrolase activity, hydrolyzing N-glycosyl compounds"/>
    <property type="evidence" value="ECO:0007669"/>
    <property type="project" value="InterPro"/>
</dbReference>
<dbReference type="InterPro" id="IPR001910">
    <property type="entry name" value="Inosine/uridine_hydrolase_dom"/>
</dbReference>
<dbReference type="RefSeq" id="XP_014256626.1">
    <property type="nucleotide sequence ID" value="XM_014401140.2"/>
</dbReference>
<dbReference type="EnsemblMetazoa" id="XM_014401140.2">
    <property type="protein sequence ID" value="XP_014256626.1"/>
    <property type="gene ID" value="LOC106670630"/>
</dbReference>
<evidence type="ECO:0000256" key="1">
    <source>
        <dbReference type="ARBA" id="ARBA00009176"/>
    </source>
</evidence>
<reference evidence="3" key="1">
    <citation type="submission" date="2022-01" db="UniProtKB">
        <authorList>
            <consortium name="EnsemblMetazoa"/>
        </authorList>
    </citation>
    <scope>IDENTIFICATION</scope>
</reference>
<dbReference type="PANTHER" id="PTHR46190:SF1">
    <property type="entry name" value="SI:CH211-201H21.5"/>
    <property type="match status" value="1"/>
</dbReference>
<dbReference type="OMA" id="MPAHEAI"/>
<evidence type="ECO:0000259" key="2">
    <source>
        <dbReference type="Pfam" id="PF01156"/>
    </source>
</evidence>
<accession>A0A8I6TGQ6</accession>
<dbReference type="Proteomes" id="UP000494040">
    <property type="component" value="Unassembled WGS sequence"/>
</dbReference>
<dbReference type="Gene3D" id="3.90.245.10">
    <property type="entry name" value="Ribonucleoside hydrolase-like"/>
    <property type="match status" value="1"/>
</dbReference>
<dbReference type="RefSeq" id="XP_014256627.1">
    <property type="nucleotide sequence ID" value="XM_014401141.2"/>
</dbReference>
<name>A0A8I6TGQ6_CIMLE</name>
<dbReference type="KEGG" id="clec:106670630"/>